<dbReference type="EMBL" id="PFFQ01000041">
    <property type="protein sequence ID" value="PIW15999.1"/>
    <property type="molecule type" value="Genomic_DNA"/>
</dbReference>
<dbReference type="InterPro" id="IPR007551">
    <property type="entry name" value="YajQ/Smlt4090-like"/>
</dbReference>
<dbReference type="PANTHER" id="PTHR30476">
    <property type="entry name" value="UPF0234 PROTEIN YAJQ"/>
    <property type="match status" value="1"/>
</dbReference>
<dbReference type="Proteomes" id="UP000231019">
    <property type="component" value="Unassembled WGS sequence"/>
</dbReference>
<organism evidence="4 5">
    <name type="scientific">bacterium (Candidatus Blackallbacteria) CG17_big_fil_post_rev_8_21_14_2_50_48_46</name>
    <dbReference type="NCBI Taxonomy" id="2014261"/>
    <lineage>
        <taxon>Bacteria</taxon>
        <taxon>Candidatus Blackallbacteria</taxon>
    </lineage>
</organism>
<gene>
    <name evidence="4" type="ORF">COW36_14900</name>
</gene>
<dbReference type="Gene3D" id="3.30.70.860">
    <property type="match status" value="1"/>
</dbReference>
<evidence type="ECO:0000313" key="4">
    <source>
        <dbReference type="EMBL" id="PIW15999.1"/>
    </source>
</evidence>
<comment type="caution">
    <text evidence="4">The sequence shown here is derived from an EMBL/GenBank/DDBJ whole genome shotgun (WGS) entry which is preliminary data.</text>
</comment>
<dbReference type="Gene3D" id="3.30.70.990">
    <property type="entry name" value="YajQ-like, domain 2"/>
    <property type="match status" value="1"/>
</dbReference>
<evidence type="ECO:0000256" key="1">
    <source>
        <dbReference type="ARBA" id="ARBA00022741"/>
    </source>
</evidence>
<dbReference type="HAMAP" id="MF_00632">
    <property type="entry name" value="UPF0234"/>
    <property type="match status" value="1"/>
</dbReference>
<protein>
    <recommendedName>
        <fullName evidence="3">Nucleotide-binding protein COW36_14900</fullName>
    </recommendedName>
</protein>
<comment type="similarity">
    <text evidence="2 3">Belongs to the YajQ family.</text>
</comment>
<evidence type="ECO:0000313" key="5">
    <source>
        <dbReference type="Proteomes" id="UP000231019"/>
    </source>
</evidence>
<dbReference type="GO" id="GO:0005829">
    <property type="term" value="C:cytosol"/>
    <property type="evidence" value="ECO:0007669"/>
    <property type="project" value="TreeGrafter"/>
</dbReference>
<evidence type="ECO:0000256" key="2">
    <source>
        <dbReference type="ARBA" id="ARBA00093450"/>
    </source>
</evidence>
<dbReference type="AlphaFoldDB" id="A0A2M7G2X1"/>
<reference evidence="4 5" key="1">
    <citation type="submission" date="2017-09" db="EMBL/GenBank/DDBJ databases">
        <title>Depth-based differentiation of microbial function through sediment-hosted aquifers and enrichment of novel symbionts in the deep terrestrial subsurface.</title>
        <authorList>
            <person name="Probst A.J."/>
            <person name="Ladd B."/>
            <person name="Jarett J.K."/>
            <person name="Geller-Mcgrath D.E."/>
            <person name="Sieber C.M."/>
            <person name="Emerson J.B."/>
            <person name="Anantharaman K."/>
            <person name="Thomas B.C."/>
            <person name="Malmstrom R."/>
            <person name="Stieglmeier M."/>
            <person name="Klingl A."/>
            <person name="Woyke T."/>
            <person name="Ryan C.M."/>
            <person name="Banfield J.F."/>
        </authorList>
    </citation>
    <scope>NUCLEOTIDE SEQUENCE [LARGE SCALE GENOMIC DNA]</scope>
    <source>
        <strain evidence="4">CG17_big_fil_post_rev_8_21_14_2_50_48_46</strain>
    </source>
</reference>
<comment type="function">
    <text evidence="3">Nucleotide-binding protein.</text>
</comment>
<dbReference type="InterPro" id="IPR036183">
    <property type="entry name" value="YajQ-like_sf"/>
</dbReference>
<dbReference type="NCBIfam" id="NF003819">
    <property type="entry name" value="PRK05412.1"/>
    <property type="match status" value="1"/>
</dbReference>
<accession>A0A2M7G2X1</accession>
<sequence>MAKESSFDIVSEFEFQELRNAVDQAKKEVQTRYDLKDALAEIELSEDIITLRSEDEMKLNSLREMLVKRVIARKLNPKILKFEETESSLGGKVKQVVTLIKAMDTETAKKVSKLIRDRFKNAKPTIQGESVRVFSKSKDDLQAVMQFLREQEDIEIPLVFNNYR</sequence>
<keyword evidence="1 3" id="KW-0547">Nucleotide-binding</keyword>
<dbReference type="GO" id="GO:0000166">
    <property type="term" value="F:nucleotide binding"/>
    <property type="evidence" value="ECO:0007669"/>
    <property type="project" value="UniProtKB-UniRule"/>
</dbReference>
<evidence type="ECO:0000256" key="3">
    <source>
        <dbReference type="HAMAP-Rule" id="MF_00632"/>
    </source>
</evidence>
<proteinExistence type="inferred from homology"/>
<name>A0A2M7G2X1_9BACT</name>
<dbReference type="InterPro" id="IPR035570">
    <property type="entry name" value="UPF0234_N"/>
</dbReference>
<dbReference type="InterPro" id="IPR035571">
    <property type="entry name" value="UPF0234-like_C"/>
</dbReference>
<dbReference type="PANTHER" id="PTHR30476:SF0">
    <property type="entry name" value="UPF0234 PROTEIN YAJQ"/>
    <property type="match status" value="1"/>
</dbReference>
<dbReference type="Pfam" id="PF04461">
    <property type="entry name" value="YajQ"/>
    <property type="match status" value="1"/>
</dbReference>
<dbReference type="SUPFAM" id="SSF89963">
    <property type="entry name" value="YajQ-like"/>
    <property type="match status" value="2"/>
</dbReference>
<dbReference type="CDD" id="cd11740">
    <property type="entry name" value="YajQ_like"/>
    <property type="match status" value="1"/>
</dbReference>